<proteinExistence type="predicted"/>
<evidence type="ECO:0000256" key="2">
    <source>
        <dbReference type="PROSITE-ProRule" id="PRU00047"/>
    </source>
</evidence>
<evidence type="ECO:0000259" key="4">
    <source>
        <dbReference type="PROSITE" id="PS50158"/>
    </source>
</evidence>
<keyword evidence="2" id="KW-0479">Metal-binding</keyword>
<dbReference type="GO" id="GO:0008270">
    <property type="term" value="F:zinc ion binding"/>
    <property type="evidence" value="ECO:0007669"/>
    <property type="project" value="UniProtKB-KW"/>
</dbReference>
<dbReference type="SUPFAM" id="SSF57756">
    <property type="entry name" value="Retrovirus zinc finger-like domains"/>
    <property type="match status" value="1"/>
</dbReference>
<dbReference type="GO" id="GO:0003676">
    <property type="term" value="F:nucleic acid binding"/>
    <property type="evidence" value="ECO:0007669"/>
    <property type="project" value="InterPro"/>
</dbReference>
<feature type="region of interest" description="Disordered" evidence="3">
    <location>
        <begin position="87"/>
        <end position="186"/>
    </location>
</feature>
<keyword evidence="2" id="KW-0863">Zinc-finger</keyword>
<keyword evidence="1" id="KW-0507">mRNA processing</keyword>
<feature type="domain" description="CCHC-type" evidence="4">
    <location>
        <begin position="725"/>
        <end position="741"/>
    </location>
</feature>
<dbReference type="GO" id="GO:0006397">
    <property type="term" value="P:mRNA processing"/>
    <property type="evidence" value="ECO:0007669"/>
    <property type="project" value="UniProtKB-KW"/>
</dbReference>
<feature type="region of interest" description="Disordered" evidence="3">
    <location>
        <begin position="307"/>
        <end position="460"/>
    </location>
</feature>
<name>A0A5K1JTQ2_9APHY</name>
<feature type="compositionally biased region" description="Low complexity" evidence="3">
    <location>
        <begin position="411"/>
        <end position="424"/>
    </location>
</feature>
<dbReference type="EMBL" id="LR724740">
    <property type="protein sequence ID" value="VWO95353.1"/>
    <property type="molecule type" value="Genomic_DNA"/>
</dbReference>
<feature type="compositionally biased region" description="Low complexity" evidence="3">
    <location>
        <begin position="681"/>
        <end position="692"/>
    </location>
</feature>
<organism evidence="5">
    <name type="scientific">Ganoderma boninense</name>
    <dbReference type="NCBI Taxonomy" id="34458"/>
    <lineage>
        <taxon>Eukaryota</taxon>
        <taxon>Fungi</taxon>
        <taxon>Dikarya</taxon>
        <taxon>Basidiomycota</taxon>
        <taxon>Agaricomycotina</taxon>
        <taxon>Agaricomycetes</taxon>
        <taxon>Polyporales</taxon>
        <taxon>Polyporaceae</taxon>
        <taxon>Ganoderma</taxon>
    </lineage>
</organism>
<evidence type="ECO:0000256" key="1">
    <source>
        <dbReference type="ARBA" id="ARBA00022664"/>
    </source>
</evidence>
<feature type="compositionally biased region" description="Basic residues" evidence="3">
    <location>
        <begin position="442"/>
        <end position="460"/>
    </location>
</feature>
<accession>A0A5K1JTQ2</accession>
<dbReference type="InterPro" id="IPR036875">
    <property type="entry name" value="Znf_CCHC_sf"/>
</dbReference>
<feature type="compositionally biased region" description="Low complexity" evidence="3">
    <location>
        <begin position="23"/>
        <end position="33"/>
    </location>
</feature>
<evidence type="ECO:0000313" key="5">
    <source>
        <dbReference type="EMBL" id="VWO95353.1"/>
    </source>
</evidence>
<feature type="compositionally biased region" description="Basic residues" evidence="3">
    <location>
        <begin position="362"/>
        <end position="371"/>
    </location>
</feature>
<gene>
    <name evidence="5" type="primary">G4MXR6</name>
</gene>
<sequence length="760" mass="84979">MSTFKKSRKDARTSSEAADAPRTFEGTGELPGPEFLPPPEPGVLSAHPSPPLFAATDIGLAVKWGIRDFDAIADREEGRRMTRKLAQAIREGAPAPGAESRTYRGHRGMRAGLQPAASAQTSVARDENIPPPPETEPAVNSGARLEDASEDETTAQVSALLEDSSSPEGESEQTHGLVEARSPPKDVWEIARSGPSREFRVPSMFSALPRFFPSWFDLCEAADQLGPLPEEWQLSPTGTPVLPKFESASSSFLEDFWEEVDSSDEERDFRTAIEASVRTALFEQARRNGEELDSLDSMAAIVEVVSEDEQKPEAPAGSNGMYSAAQKGKSVPRTSEQREFLKEFVTGRPDPKPAVSTERGKGKSKAHKPKTPSKTGPAKFKRESSQVPEGGWFRTSGGRGGRVPPSPPPSSRSSSSDSSSSDSSDSSDNDDSASSDSDRPRRGGKNPSQKRHRKDQKNTKRLRKALAGVKIKHPFTWNGTADLDLFDQWTYEVDTYCELHDLEDELALKIIVQFLSGEPSKFFMKHVAMCRHEWTLRALYDALFDYCFPTDFKARLRYRLERTVQGKSKVRDFVREIQHLAIRFPDITDFQLVQIFWKGVHSYIRVYLIEKGLNPERNTLEKLVKYAVRREEAYAEARREERAFEGQVPGRDWGRFANRTTGPEPHQPRRDGRDNSRNQRHPPASQSQQQRSHQPHRPNQSRDGKKAHPNPLSKAERDRLRAEGRCFSCGETGHESRNCKSRKTARAPNVGIGAQLHSLR</sequence>
<feature type="region of interest" description="Disordered" evidence="3">
    <location>
        <begin position="1"/>
        <end position="50"/>
    </location>
</feature>
<protein>
    <submittedName>
        <fullName evidence="5">Transcription factor ACEII</fullName>
    </submittedName>
</protein>
<feature type="region of interest" description="Disordered" evidence="3">
    <location>
        <begin position="649"/>
        <end position="718"/>
    </location>
</feature>
<reference evidence="5" key="1">
    <citation type="submission" date="2019-10" db="EMBL/GenBank/DDBJ databases">
        <authorList>
            <person name="Nor Muhammad N."/>
        </authorList>
    </citation>
    <scope>NUCLEOTIDE SEQUENCE</scope>
</reference>
<dbReference type="SMART" id="SM00343">
    <property type="entry name" value="ZnF_C2HC"/>
    <property type="match status" value="1"/>
</dbReference>
<dbReference type="AlphaFoldDB" id="A0A5K1JTQ2"/>
<dbReference type="InterPro" id="IPR001878">
    <property type="entry name" value="Znf_CCHC"/>
</dbReference>
<dbReference type="Gene3D" id="4.10.60.10">
    <property type="entry name" value="Zinc finger, CCHC-type"/>
    <property type="match status" value="1"/>
</dbReference>
<keyword evidence="2" id="KW-0862">Zinc</keyword>
<evidence type="ECO:0000256" key="3">
    <source>
        <dbReference type="SAM" id="MobiDB-lite"/>
    </source>
</evidence>
<feature type="compositionally biased region" description="Basic and acidic residues" evidence="3">
    <location>
        <begin position="666"/>
        <end position="677"/>
    </location>
</feature>
<dbReference type="PROSITE" id="PS50158">
    <property type="entry name" value="ZF_CCHC"/>
    <property type="match status" value="1"/>
</dbReference>